<reference evidence="2 3" key="1">
    <citation type="submission" date="2019-10" db="EMBL/GenBank/DDBJ databases">
        <title>New species of Slilvanegrellaceae.</title>
        <authorList>
            <person name="Pitt A."/>
            <person name="Hahn M.W."/>
        </authorList>
    </citation>
    <scope>NUCLEOTIDE SEQUENCE [LARGE SCALE GENOMIC DNA]</scope>
    <source>
        <strain evidence="2 3">SP-Ram-0.45-NSY-1</strain>
    </source>
</reference>
<keyword evidence="3" id="KW-1185">Reference proteome</keyword>
<keyword evidence="1" id="KW-0732">Signal</keyword>
<comment type="caution">
    <text evidence="2">The sequence shown here is derived from an EMBL/GenBank/DDBJ whole genome shotgun (WGS) entry which is preliminary data.</text>
</comment>
<dbReference type="EMBL" id="WFLM01000003">
    <property type="protein sequence ID" value="KAB8039049.1"/>
    <property type="molecule type" value="Genomic_DNA"/>
</dbReference>
<dbReference type="RefSeq" id="WP_153420448.1">
    <property type="nucleotide sequence ID" value="NZ_WFLM01000003.1"/>
</dbReference>
<dbReference type="Proteomes" id="UP000437748">
    <property type="component" value="Unassembled WGS sequence"/>
</dbReference>
<sequence>MRLSYNNKFQIKKTILLGICLLSSSMLLNDMQASASTSLMASGHVGVVGQATFGSPPVGSNFSAFRVPIGLILEAKPTDNLSLYLGIDYAYNNYPGPSIYLGQNSTTSKSDSTGTGSPMPFANATNGSAYSQQVDNVYITQAYFSYQTAIGLLRAGRMPRHWGLGIYKNSEWTPYSGLPSTSDAISLTGDFNAFDVSAYYEKYSEGVGGTSNDSKGNAFTLEARLKSDPADVASSGVSQELGVLFSKFTHGKSNTTLNILDVYAKFYFSSFYIGGELLYPTGSTQSPNYQNLGGASACSYVQDGTTPGSITCVSQKISALAALLKLKYQINANDSTSLASTEKAQKILGTEERKSSHVIGMWSGYVSGGNNQFNSPGTSGSTNDITALNMNSNIQPSFLMFNNTLPAVNGMPGGSLTNTTFVRLDYTYENPIFGSIGPVFVWGVLNNLNQNYNAQNTLCKNNSPSVDPNSPTNVLCVGGNSNLGFEADVSYRYTTLDRVTFGFDAGYWFVGNAWQVYNQSLINGVYGMRASVSTEF</sequence>
<name>A0A6N6VWI2_9BACT</name>
<gene>
    <name evidence="2" type="ORF">GCL60_09345</name>
</gene>
<evidence type="ECO:0000256" key="1">
    <source>
        <dbReference type="SAM" id="SignalP"/>
    </source>
</evidence>
<accession>A0A6N6VWI2</accession>
<feature type="signal peptide" evidence="1">
    <location>
        <begin position="1"/>
        <end position="35"/>
    </location>
</feature>
<organism evidence="2 3">
    <name type="scientific">Silvanigrella paludirubra</name>
    <dbReference type="NCBI Taxonomy" id="2499159"/>
    <lineage>
        <taxon>Bacteria</taxon>
        <taxon>Pseudomonadati</taxon>
        <taxon>Bdellovibrionota</taxon>
        <taxon>Oligoflexia</taxon>
        <taxon>Silvanigrellales</taxon>
        <taxon>Silvanigrellaceae</taxon>
        <taxon>Silvanigrella</taxon>
    </lineage>
</organism>
<evidence type="ECO:0000313" key="3">
    <source>
        <dbReference type="Proteomes" id="UP000437748"/>
    </source>
</evidence>
<protein>
    <recommendedName>
        <fullName evidence="4">DUF1302 family protein</fullName>
    </recommendedName>
</protein>
<evidence type="ECO:0008006" key="4">
    <source>
        <dbReference type="Google" id="ProtNLM"/>
    </source>
</evidence>
<dbReference type="AlphaFoldDB" id="A0A6N6VWI2"/>
<evidence type="ECO:0000313" key="2">
    <source>
        <dbReference type="EMBL" id="KAB8039049.1"/>
    </source>
</evidence>
<proteinExistence type="predicted"/>
<dbReference type="OrthoDB" id="5495168at2"/>
<feature type="chain" id="PRO_5027072185" description="DUF1302 family protein" evidence="1">
    <location>
        <begin position="36"/>
        <end position="536"/>
    </location>
</feature>